<protein>
    <submittedName>
        <fullName evidence="1">Retrograde regulation protein 2</fullName>
    </submittedName>
</protein>
<keyword evidence="2" id="KW-1185">Reference proteome</keyword>
<organism evidence="1 2">
    <name type="scientific">Zalaria obscura</name>
    <dbReference type="NCBI Taxonomy" id="2024903"/>
    <lineage>
        <taxon>Eukaryota</taxon>
        <taxon>Fungi</taxon>
        <taxon>Dikarya</taxon>
        <taxon>Ascomycota</taxon>
        <taxon>Pezizomycotina</taxon>
        <taxon>Dothideomycetes</taxon>
        <taxon>Dothideomycetidae</taxon>
        <taxon>Dothideales</taxon>
        <taxon>Zalariaceae</taxon>
        <taxon>Zalaria</taxon>
    </lineage>
</organism>
<sequence>MGSNGIRFSITDLSPPTARILPTLYTDRAPISLYDAQYDHTGARIPIPASTISAVLTALLAFKRTCADYSVPASHISILATEATRTALNSVAYREAIQDATGWAVTLLAKEDEGRTGAMGVASSLESVHGLMMDLGGGSTQLTWLLRDADGGIAMPAAGAVSLPFGAAALTKRLEACDSSKGEGEGRAAFAADLQAQLRTAYASLAVPAQLEEAAEREEGFTLYLSGGGFRGWGFILLSQHAVQPYPIPVINGFRAPTSAFLATEGVEMAAEMSLDEQTAEAIFRVSQRRASQVPAVAFLVTALSKALPRVKEVRFCQGGVREGYLFASLPREVQAQSPLEVATRPYAPHPESAARIYDVFCAALPAAKSGHGGRAAEYNAREFLSDAVRKALANLLTTHSTHPKDLRAASALRSTTTGLLAPVHGLAHEDRAALALLLCERWGGEKALPPADVPFFQSLQALFGPWERWWIGYLGRVAGLVGAVAPAGRLEEGEVEVVAGWGRGKKGERVEVRVGFGEVGAEEVFRGEVEKVEKVGKRKNWVGGREGAGWRVEVEVGVGVGRVA</sequence>
<name>A0ACC3SBY6_9PEZI</name>
<comment type="caution">
    <text evidence="1">The sequence shown here is derived from an EMBL/GenBank/DDBJ whole genome shotgun (WGS) entry which is preliminary data.</text>
</comment>
<dbReference type="Proteomes" id="UP001320706">
    <property type="component" value="Unassembled WGS sequence"/>
</dbReference>
<accession>A0ACC3SBY6</accession>
<reference evidence="1" key="1">
    <citation type="submission" date="2024-02" db="EMBL/GenBank/DDBJ databases">
        <title>Metagenome Assembled Genome of Zalaria obscura JY119.</title>
        <authorList>
            <person name="Vighnesh L."/>
            <person name="Jagadeeshwari U."/>
            <person name="Venkata Ramana C."/>
            <person name="Sasikala C."/>
        </authorList>
    </citation>
    <scope>NUCLEOTIDE SEQUENCE</scope>
    <source>
        <strain evidence="1">JY119</strain>
    </source>
</reference>
<evidence type="ECO:0000313" key="1">
    <source>
        <dbReference type="EMBL" id="KAK8206890.1"/>
    </source>
</evidence>
<evidence type="ECO:0000313" key="2">
    <source>
        <dbReference type="Proteomes" id="UP001320706"/>
    </source>
</evidence>
<proteinExistence type="predicted"/>
<dbReference type="EMBL" id="JAMKPW020000022">
    <property type="protein sequence ID" value="KAK8206890.1"/>
    <property type="molecule type" value="Genomic_DNA"/>
</dbReference>
<gene>
    <name evidence="1" type="primary">RTG2</name>
    <name evidence="1" type="ORF">M8818_004725</name>
</gene>